<feature type="domain" description="Type I restriction modification DNA specificity" evidence="4">
    <location>
        <begin position="37"/>
        <end position="157"/>
    </location>
</feature>
<dbReference type="InterPro" id="IPR000055">
    <property type="entry name" value="Restrct_endonuc_typeI_TRD"/>
</dbReference>
<protein>
    <submittedName>
        <fullName evidence="5">Restriction endonuclease subunit S</fullName>
        <ecNumber evidence="5">3.1.21.-</ecNumber>
    </submittedName>
</protein>
<keyword evidence="3" id="KW-0238">DNA-binding</keyword>
<dbReference type="InterPro" id="IPR044946">
    <property type="entry name" value="Restrct_endonuc_typeI_TRD_sf"/>
</dbReference>
<dbReference type="PANTHER" id="PTHR30408:SF12">
    <property type="entry name" value="TYPE I RESTRICTION ENZYME MJAVIII SPECIFICITY SUBUNIT"/>
    <property type="match status" value="1"/>
</dbReference>
<keyword evidence="5" id="KW-0378">Hydrolase</keyword>
<evidence type="ECO:0000259" key="4">
    <source>
        <dbReference type="Pfam" id="PF01420"/>
    </source>
</evidence>
<organism evidence="5 6">
    <name type="scientific">Thermus composti</name>
    <dbReference type="NCBI Taxonomy" id="532059"/>
    <lineage>
        <taxon>Bacteria</taxon>
        <taxon>Thermotogati</taxon>
        <taxon>Deinococcota</taxon>
        <taxon>Deinococci</taxon>
        <taxon>Thermales</taxon>
        <taxon>Thermaceae</taxon>
        <taxon>Thermus</taxon>
    </lineage>
</organism>
<keyword evidence="2" id="KW-0680">Restriction system</keyword>
<evidence type="ECO:0000256" key="3">
    <source>
        <dbReference type="ARBA" id="ARBA00023125"/>
    </source>
</evidence>
<evidence type="ECO:0000313" key="5">
    <source>
        <dbReference type="EMBL" id="MFC0595102.1"/>
    </source>
</evidence>
<reference evidence="5 6" key="1">
    <citation type="submission" date="2024-09" db="EMBL/GenBank/DDBJ databases">
        <authorList>
            <person name="Sun Q."/>
            <person name="Mori K."/>
        </authorList>
    </citation>
    <scope>NUCLEOTIDE SEQUENCE [LARGE SCALE GENOMIC DNA]</scope>
    <source>
        <strain evidence="5 6">NCAIM B.02340</strain>
    </source>
</reference>
<proteinExistence type="inferred from homology"/>
<keyword evidence="5" id="KW-0255">Endonuclease</keyword>
<keyword evidence="5" id="KW-0540">Nuclease</keyword>
<evidence type="ECO:0000256" key="2">
    <source>
        <dbReference type="ARBA" id="ARBA00022747"/>
    </source>
</evidence>
<name>A0ABV6PZ42_9DEIN</name>
<dbReference type="Proteomes" id="UP001589830">
    <property type="component" value="Unassembled WGS sequence"/>
</dbReference>
<dbReference type="GO" id="GO:0016787">
    <property type="term" value="F:hydrolase activity"/>
    <property type="evidence" value="ECO:0007669"/>
    <property type="project" value="UniProtKB-KW"/>
</dbReference>
<dbReference type="PANTHER" id="PTHR30408">
    <property type="entry name" value="TYPE-1 RESTRICTION ENZYME ECOKI SPECIFICITY PROTEIN"/>
    <property type="match status" value="1"/>
</dbReference>
<dbReference type="SUPFAM" id="SSF116734">
    <property type="entry name" value="DNA methylase specificity domain"/>
    <property type="match status" value="1"/>
</dbReference>
<dbReference type="Gene3D" id="3.90.220.20">
    <property type="entry name" value="DNA methylase specificity domains"/>
    <property type="match status" value="1"/>
</dbReference>
<comment type="caution">
    <text evidence="5">The sequence shown here is derived from an EMBL/GenBank/DDBJ whole genome shotgun (WGS) entry which is preliminary data.</text>
</comment>
<keyword evidence="6" id="KW-1185">Reference proteome</keyword>
<dbReference type="InterPro" id="IPR052021">
    <property type="entry name" value="Type-I_RS_S_subunit"/>
</dbReference>
<dbReference type="GO" id="GO:0004519">
    <property type="term" value="F:endonuclease activity"/>
    <property type="evidence" value="ECO:0007669"/>
    <property type="project" value="UniProtKB-KW"/>
</dbReference>
<dbReference type="EMBL" id="JBHLTW010000007">
    <property type="protein sequence ID" value="MFC0595102.1"/>
    <property type="molecule type" value="Genomic_DNA"/>
</dbReference>
<dbReference type="Pfam" id="PF01420">
    <property type="entry name" value="Methylase_S"/>
    <property type="match status" value="1"/>
</dbReference>
<accession>A0ABV6PZ42</accession>
<sequence>MSERITEEGTFNVTDEGQISLDQVKYVPPPPENSPYWLREGDILFNNTNSEELVGKVAYFNLRGKFVLSNHMTIIRVQEPQKISGVWLAFWLLLLWQRGFTQTLARRHVNQASISLARLDSIPIPLPPLDEQREIAHILQAVDEKIRAEESRRQALEALFKSLLHDLMTARRRLPKEFVARFGGEPAP</sequence>
<evidence type="ECO:0000313" key="6">
    <source>
        <dbReference type="Proteomes" id="UP001589830"/>
    </source>
</evidence>
<evidence type="ECO:0000256" key="1">
    <source>
        <dbReference type="ARBA" id="ARBA00010923"/>
    </source>
</evidence>
<gene>
    <name evidence="5" type="ORF">ACFFFP_02760</name>
</gene>
<dbReference type="EC" id="3.1.21.-" evidence="5"/>
<comment type="similarity">
    <text evidence="1">Belongs to the type-I restriction system S methylase family.</text>
</comment>
<dbReference type="RefSeq" id="WP_188847812.1">
    <property type="nucleotide sequence ID" value="NZ_BMPJ01000021.1"/>
</dbReference>